<dbReference type="AlphaFoldDB" id="A0A3B0Z4V2"/>
<dbReference type="EMBL" id="UOFO01000003">
    <property type="protein sequence ID" value="VAW83253.1"/>
    <property type="molecule type" value="Genomic_DNA"/>
</dbReference>
<keyword evidence="4" id="KW-0574">Periplasm</keyword>
<dbReference type="PANTHER" id="PTHR36842:SF1">
    <property type="entry name" value="PROTEIN TOLB"/>
    <property type="match status" value="1"/>
</dbReference>
<accession>A0A3B0Z4V2</accession>
<dbReference type="InterPro" id="IPR014167">
    <property type="entry name" value="Tol-Pal_TolB"/>
</dbReference>
<dbReference type="InterPro" id="IPR007195">
    <property type="entry name" value="TolB_N"/>
</dbReference>
<proteinExistence type="inferred from homology"/>
<dbReference type="Gene3D" id="3.40.50.10070">
    <property type="entry name" value="TolB, N-terminal domain"/>
    <property type="match status" value="1"/>
</dbReference>
<comment type="similarity">
    <text evidence="2">Belongs to the TolB family.</text>
</comment>
<protein>
    <submittedName>
        <fullName evidence="6">Tol-Pal system beta propeller repeat protein TolB</fullName>
    </submittedName>
</protein>
<gene>
    <name evidence="6" type="ORF">MNBD_GAMMA16-388</name>
</gene>
<evidence type="ECO:0000256" key="4">
    <source>
        <dbReference type="ARBA" id="ARBA00022764"/>
    </source>
</evidence>
<dbReference type="PANTHER" id="PTHR36842">
    <property type="entry name" value="PROTEIN TOLB HOMOLOG"/>
    <property type="match status" value="1"/>
</dbReference>
<dbReference type="HAMAP" id="MF_00671">
    <property type="entry name" value="TolB"/>
    <property type="match status" value="1"/>
</dbReference>
<name>A0A3B0Z4V2_9ZZZZ</name>
<sequence>MKICTVLLSLLLFMPQISSAVLKIDITQQAEGALPIAIVPFAWETPRVAITERLDEVIKADLHRSGYFQPIAKKDFLALPTKSAHIQCKDWRVIGAENVVVGSVRAIGAIFEVHYELFDAIRCMPVESQKFRVTAKQLRRLAHQISDKIYQALTGQQGAFTTRIAYVVAKQFGKKNRFFSLQVADSDGYDPKTIFSSKESIISVSWSPDGRFLAYASFEHGPSTVYVQEVGTGKRERLLKTKDAISSPAWSPDGSKLAVVISRKGKRDVYVVDYKSRLTQRLTRTSSANFNTEPVWSPDGKHIVYTAHSGGRPQLYRIDVGGGRAKRLTFEGKYNTRGAFSPDGKLLAMVHSNGAGYHIAVLELTTGAFSVLTNTKLDESPTFAPNGSMILFATRDRNRGVLAAVSADGRVSQRFELNGGGDAREPAWGPFLLP</sequence>
<dbReference type="InterPro" id="IPR011659">
    <property type="entry name" value="WD40"/>
</dbReference>
<dbReference type="SUPFAM" id="SSF69304">
    <property type="entry name" value="Tricorn protease N-terminal domain"/>
    <property type="match status" value="1"/>
</dbReference>
<evidence type="ECO:0000256" key="3">
    <source>
        <dbReference type="ARBA" id="ARBA00022729"/>
    </source>
</evidence>
<comment type="subcellular location">
    <subcellularLocation>
        <location evidence="1">Periplasm</location>
    </subcellularLocation>
</comment>
<dbReference type="Gene3D" id="2.120.10.30">
    <property type="entry name" value="TolB, C-terminal domain"/>
    <property type="match status" value="1"/>
</dbReference>
<dbReference type="Pfam" id="PF07676">
    <property type="entry name" value="PD40"/>
    <property type="match status" value="5"/>
</dbReference>
<evidence type="ECO:0000256" key="1">
    <source>
        <dbReference type="ARBA" id="ARBA00004418"/>
    </source>
</evidence>
<keyword evidence="3" id="KW-0732">Signal</keyword>
<evidence type="ECO:0000256" key="2">
    <source>
        <dbReference type="ARBA" id="ARBA00009820"/>
    </source>
</evidence>
<evidence type="ECO:0000259" key="5">
    <source>
        <dbReference type="Pfam" id="PF04052"/>
    </source>
</evidence>
<dbReference type="SUPFAM" id="SSF52964">
    <property type="entry name" value="TolB, N-terminal domain"/>
    <property type="match status" value="1"/>
</dbReference>
<dbReference type="Pfam" id="PF04052">
    <property type="entry name" value="TolB_N"/>
    <property type="match status" value="1"/>
</dbReference>
<organism evidence="6">
    <name type="scientific">hydrothermal vent metagenome</name>
    <dbReference type="NCBI Taxonomy" id="652676"/>
    <lineage>
        <taxon>unclassified sequences</taxon>
        <taxon>metagenomes</taxon>
        <taxon>ecological metagenomes</taxon>
    </lineage>
</organism>
<dbReference type="GO" id="GO:0042597">
    <property type="term" value="C:periplasmic space"/>
    <property type="evidence" value="ECO:0007669"/>
    <property type="project" value="UniProtKB-SubCell"/>
</dbReference>
<evidence type="ECO:0000313" key="6">
    <source>
        <dbReference type="EMBL" id="VAW83253.1"/>
    </source>
</evidence>
<feature type="domain" description="TolB N-terminal" evidence="5">
    <location>
        <begin position="22"/>
        <end position="121"/>
    </location>
</feature>
<dbReference type="NCBIfam" id="TIGR02800">
    <property type="entry name" value="propeller_TolB"/>
    <property type="match status" value="1"/>
</dbReference>
<dbReference type="GO" id="GO:0017038">
    <property type="term" value="P:protein import"/>
    <property type="evidence" value="ECO:0007669"/>
    <property type="project" value="InterPro"/>
</dbReference>
<dbReference type="InterPro" id="IPR011042">
    <property type="entry name" value="6-blade_b-propeller_TolB-like"/>
</dbReference>
<reference evidence="6" key="1">
    <citation type="submission" date="2018-06" db="EMBL/GenBank/DDBJ databases">
        <authorList>
            <person name="Zhirakovskaya E."/>
        </authorList>
    </citation>
    <scope>NUCLEOTIDE SEQUENCE</scope>
</reference>